<gene>
    <name evidence="2" type="ORF">LABF125_19070</name>
    <name evidence="1" type="ORF">LABF186_01130</name>
</gene>
<evidence type="ECO:0000313" key="4">
    <source>
        <dbReference type="Proteomes" id="UP001346800"/>
    </source>
</evidence>
<dbReference type="Proteomes" id="UP001346800">
    <property type="component" value="Unassembled WGS sequence"/>
</dbReference>
<protein>
    <recommendedName>
        <fullName evidence="5">Transposase</fullName>
    </recommendedName>
</protein>
<keyword evidence="3" id="KW-1185">Reference proteome</keyword>
<dbReference type="AlphaFoldDB" id="A0ABD0BZT5"/>
<organism evidence="1 4">
    <name type="scientific">Lactobacillus amylovorus subsp. animalium</name>
    <dbReference type="NCBI Taxonomy" id="3378536"/>
    <lineage>
        <taxon>Bacteria</taxon>
        <taxon>Bacillati</taxon>
        <taxon>Bacillota</taxon>
        <taxon>Bacilli</taxon>
        <taxon>Lactobacillales</taxon>
        <taxon>Lactobacillaceae</taxon>
        <taxon>Lactobacillus</taxon>
    </lineage>
</organism>
<dbReference type="EMBL" id="BTFQ01000007">
    <property type="protein sequence ID" value="GMM12999.1"/>
    <property type="molecule type" value="Genomic_DNA"/>
</dbReference>
<sequence length="70" mass="8093">MSIDHGCMRCKTITCIRTLALHNSRAFFIGLQKNMADKLQDYLTNLKMHDAKYRTTFIYGAKEAIICYIS</sequence>
<dbReference type="EMBL" id="BTFR01000032">
    <property type="protein sequence ID" value="GMM16773.1"/>
    <property type="molecule type" value="Genomic_DNA"/>
</dbReference>
<evidence type="ECO:0000313" key="2">
    <source>
        <dbReference type="EMBL" id="GMM16773.1"/>
    </source>
</evidence>
<evidence type="ECO:0000313" key="3">
    <source>
        <dbReference type="Proteomes" id="UP001332503"/>
    </source>
</evidence>
<evidence type="ECO:0008006" key="5">
    <source>
        <dbReference type="Google" id="ProtNLM"/>
    </source>
</evidence>
<comment type="caution">
    <text evidence="1">The sequence shown here is derived from an EMBL/GenBank/DDBJ whole genome shotgun (WGS) entry which is preliminary data.</text>
</comment>
<accession>A0ABD0BZT5</accession>
<proteinExistence type="predicted"/>
<evidence type="ECO:0000313" key="1">
    <source>
        <dbReference type="EMBL" id="GMM12999.1"/>
    </source>
</evidence>
<reference evidence="1" key="1">
    <citation type="submission" date="2023-06" db="EMBL/GenBank/DDBJ databases">
        <authorList>
            <person name="Tohno M."/>
            <person name="Tanizawa Y."/>
        </authorList>
    </citation>
    <scope>NUCLEOTIDE SEQUENCE</scope>
    <source>
        <strain evidence="2">BF125</strain>
        <strain evidence="1">BF186</strain>
    </source>
</reference>
<name>A0ABD0BZT5_LACAM</name>
<dbReference type="Proteomes" id="UP001332503">
    <property type="component" value="Unassembled WGS sequence"/>
</dbReference>
<reference evidence="3 4" key="2">
    <citation type="journal article" date="2024" name="Int. J. Syst. Evol. Microbiol.">
        <title>Proposal of Lactobacillus amylovorus subsp. animalis subsp. nov. and an emended description of Lactobacillus amylovorus.</title>
        <authorList>
            <person name="Yamane K."/>
            <person name="Tanizawa Y."/>
            <person name="Kobayashi H."/>
            <person name="Kamizono T."/>
            <person name="Kojima Y."/>
            <person name="Takagi H."/>
            <person name="Tohno M."/>
        </authorList>
    </citation>
    <scope>NUCLEOTIDE SEQUENCE [LARGE SCALE GENOMIC DNA]</scope>
    <source>
        <strain evidence="2 3">BF125</strain>
        <strain evidence="1 4">BF186</strain>
    </source>
</reference>